<name>A0A3Q8S3U5_CATRO</name>
<evidence type="ECO:0000256" key="7">
    <source>
        <dbReference type="ARBA" id="ARBA00022737"/>
    </source>
</evidence>
<evidence type="ECO:0000256" key="6">
    <source>
        <dbReference type="ARBA" id="ARBA00022723"/>
    </source>
</evidence>
<evidence type="ECO:0000256" key="1">
    <source>
        <dbReference type="ARBA" id="ARBA00010497"/>
    </source>
</evidence>
<reference evidence="12" key="1">
    <citation type="submission" date="2018-06" db="EMBL/GenBank/DDBJ databases">
        <authorList>
            <person name="Li Y."/>
        </authorList>
    </citation>
    <scope>NUCLEOTIDE SEQUENCE</scope>
</reference>
<protein>
    <recommendedName>
        <fullName evidence="3 10">Protein farnesyltransferase subunit beta</fullName>
        <shortName evidence="10">FTase-beta</shortName>
        <ecNumber evidence="2 10">2.5.1.58</ecNumber>
    </recommendedName>
</protein>
<keyword evidence="6 10" id="KW-0479">Metal-binding</keyword>
<keyword evidence="7" id="KW-0677">Repeat</keyword>
<dbReference type="GO" id="GO:0008270">
    <property type="term" value="F:zinc ion binding"/>
    <property type="evidence" value="ECO:0007669"/>
    <property type="project" value="UniProtKB-UniRule"/>
</dbReference>
<dbReference type="AlphaFoldDB" id="A0A3Q8S3U5"/>
<proteinExistence type="evidence at transcript level"/>
<evidence type="ECO:0000256" key="3">
    <source>
        <dbReference type="ARBA" id="ARBA00015798"/>
    </source>
</evidence>
<accession>A0A3Q8S3U5</accession>
<comment type="similarity">
    <text evidence="1 10">Belongs to the protein prenyltransferase subunit beta family.</text>
</comment>
<evidence type="ECO:0000256" key="4">
    <source>
        <dbReference type="ARBA" id="ARBA00022602"/>
    </source>
</evidence>
<comment type="catalytic activity">
    <reaction evidence="9">
        <text>L-cysteinyl-[protein] + (2E,6E)-farnesyl diphosphate = S-(2E,6E)-farnesyl-L-cysteinyl-[protein] + diphosphate</text>
        <dbReference type="Rhea" id="RHEA:13345"/>
        <dbReference type="Rhea" id="RHEA-COMP:10131"/>
        <dbReference type="Rhea" id="RHEA-COMP:11535"/>
        <dbReference type="ChEBI" id="CHEBI:29950"/>
        <dbReference type="ChEBI" id="CHEBI:33019"/>
        <dbReference type="ChEBI" id="CHEBI:86019"/>
        <dbReference type="ChEBI" id="CHEBI:175763"/>
        <dbReference type="EC" id="2.5.1.58"/>
    </reaction>
</comment>
<dbReference type="GO" id="GO:0004660">
    <property type="term" value="F:protein farnesyltransferase activity"/>
    <property type="evidence" value="ECO:0007669"/>
    <property type="project" value="UniProtKB-UniRule"/>
</dbReference>
<evidence type="ECO:0000256" key="10">
    <source>
        <dbReference type="RuleBase" id="RU365056"/>
    </source>
</evidence>
<comment type="subunit">
    <text evidence="10">Heterodimer of FTA and FTB.</text>
</comment>
<keyword evidence="5 10" id="KW-0808">Transferase</keyword>
<dbReference type="Gene3D" id="1.50.10.20">
    <property type="match status" value="1"/>
</dbReference>
<organism evidence="12">
    <name type="scientific">Catharanthus roseus</name>
    <name type="common">Madagascar periwinkle</name>
    <name type="synonym">Vinca rosea</name>
    <dbReference type="NCBI Taxonomy" id="4058"/>
    <lineage>
        <taxon>Eukaryota</taxon>
        <taxon>Viridiplantae</taxon>
        <taxon>Streptophyta</taxon>
        <taxon>Embryophyta</taxon>
        <taxon>Tracheophyta</taxon>
        <taxon>Spermatophyta</taxon>
        <taxon>Magnoliopsida</taxon>
        <taxon>eudicotyledons</taxon>
        <taxon>Gunneridae</taxon>
        <taxon>Pentapetalae</taxon>
        <taxon>asterids</taxon>
        <taxon>lamiids</taxon>
        <taxon>Gentianales</taxon>
        <taxon>Apocynaceae</taxon>
        <taxon>Rauvolfioideae</taxon>
        <taxon>Vinceae</taxon>
        <taxon>Catharanthinae</taxon>
        <taxon>Catharanthus</taxon>
    </lineage>
</organism>
<dbReference type="InterPro" id="IPR026872">
    <property type="entry name" value="FTB"/>
</dbReference>
<comment type="cofactor">
    <cofactor evidence="10">
        <name>Zn(2+)</name>
        <dbReference type="ChEBI" id="CHEBI:29105"/>
    </cofactor>
    <text evidence="10">Binds 1 zinc ion per subunit.</text>
</comment>
<dbReference type="EMBL" id="MH461106">
    <property type="protein sequence ID" value="AZK16212.1"/>
    <property type="molecule type" value="mRNA"/>
</dbReference>
<dbReference type="SUPFAM" id="SSF48239">
    <property type="entry name" value="Terpenoid cyclases/Protein prenyltransferases"/>
    <property type="match status" value="1"/>
</dbReference>
<dbReference type="FunFam" id="1.50.10.20:FF:000017">
    <property type="entry name" value="Protein farnesyltransferase subunit beta"/>
    <property type="match status" value="1"/>
</dbReference>
<dbReference type="EC" id="2.5.1.58" evidence="2 10"/>
<dbReference type="GO" id="GO:0097354">
    <property type="term" value="P:prenylation"/>
    <property type="evidence" value="ECO:0007669"/>
    <property type="project" value="UniProtKB-UniRule"/>
</dbReference>
<evidence type="ECO:0000256" key="5">
    <source>
        <dbReference type="ARBA" id="ARBA00022679"/>
    </source>
</evidence>
<keyword evidence="4 10" id="KW-0637">Prenyltransferase</keyword>
<dbReference type="GO" id="GO:0005965">
    <property type="term" value="C:protein farnesyltransferase complex"/>
    <property type="evidence" value="ECO:0007669"/>
    <property type="project" value="UniProtKB-UniRule"/>
</dbReference>
<evidence type="ECO:0000256" key="8">
    <source>
        <dbReference type="ARBA" id="ARBA00022833"/>
    </source>
</evidence>
<comment type="function">
    <text evidence="10">Catalyzes the transfer of a farnesyl moiety from farnesyl diphosphate to a cysteine at the fourth position from the C-terminus of several proteins. The beta subunit is responsible for peptide-binding.</text>
</comment>
<dbReference type="PANTHER" id="PTHR11774">
    <property type="entry name" value="GERANYLGERANYL TRANSFERASE TYPE BETA SUBUNIT"/>
    <property type="match status" value="1"/>
</dbReference>
<feature type="domain" description="Prenyltransferase alpha-alpha toroid" evidence="11">
    <location>
        <begin position="43"/>
        <end position="438"/>
    </location>
</feature>
<evidence type="ECO:0000256" key="2">
    <source>
        <dbReference type="ARBA" id="ARBA00012702"/>
    </source>
</evidence>
<keyword evidence="8 10" id="KW-0862">Zinc</keyword>
<dbReference type="InterPro" id="IPR045089">
    <property type="entry name" value="PGGT1B-like"/>
</dbReference>
<evidence type="ECO:0000256" key="9">
    <source>
        <dbReference type="ARBA" id="ARBA00050225"/>
    </source>
</evidence>
<evidence type="ECO:0000313" key="12">
    <source>
        <dbReference type="EMBL" id="AZK16212.1"/>
    </source>
</evidence>
<dbReference type="InterPro" id="IPR001330">
    <property type="entry name" value="Prenyltrans"/>
</dbReference>
<dbReference type="PANTHER" id="PTHR11774:SF6">
    <property type="entry name" value="PROTEIN FARNESYLTRANSFERASE SUBUNIT BETA"/>
    <property type="match status" value="1"/>
</dbReference>
<evidence type="ECO:0000259" key="11">
    <source>
        <dbReference type="Pfam" id="PF00432"/>
    </source>
</evidence>
<dbReference type="Pfam" id="PF00432">
    <property type="entry name" value="Prenyltrans"/>
    <property type="match status" value="1"/>
</dbReference>
<sequence>MESMVMKGPKTQEDQWMLNHKVYTIYSQFHSLPPNAQAAYLELQRDNHIEYLTNGLKKLGPSFTVLDANRPWLCYWILHPIAVMGDCVDEELANNTIDFLRRCQDPDGGYGGGPGQLPHLATTYAAVNSLITLGGEKSLSSIDRGKVYSFLLRMKDASGGFRMHDGGEFDVRACYTAISVASVLNILDDKLVKNLGDYISSCQTDEGGIAGEPGSEAHGGYAFCGLAALILIDEVHRLDLPRLIDCLVFRQGWEGGFQGRTNKLVDGCYSFWQGAVAVMIQKLDSVLAQQLGVPNAGDWGYYSESDHDSAASDQSDVQEFAERTSEPNGVACNLNQEEDNDSPSVNLTDAGYNFISKTTAIGSLFNSMLLQQYILLCSQEEQGFRDKPGKRRDYYHTCYCLSGLSICQYCSVDLNSPPFCRDVLGPYTFLLEQVHPLYGIVLDRYNEARDIFSKS</sequence>
<dbReference type="CDD" id="cd02893">
    <property type="entry name" value="FTase"/>
    <property type="match status" value="1"/>
</dbReference>
<dbReference type="InterPro" id="IPR008930">
    <property type="entry name" value="Terpenoid_cyclase/PrenylTrfase"/>
</dbReference>